<name>A0A384JDU9_BOTFB</name>
<evidence type="ECO:0000256" key="3">
    <source>
        <dbReference type="ARBA" id="ARBA00022838"/>
    </source>
</evidence>
<evidence type="ECO:0000256" key="1">
    <source>
        <dbReference type="ARBA" id="ARBA00004629"/>
    </source>
</evidence>
<feature type="region of interest" description="Disordered" evidence="5">
    <location>
        <begin position="668"/>
        <end position="707"/>
    </location>
</feature>
<accession>A0A384JDU9</accession>
<dbReference type="InterPro" id="IPR011009">
    <property type="entry name" value="Kinase-like_dom_sf"/>
</dbReference>
<organism evidence="8 9">
    <name type="scientific">Botryotinia fuckeliana (strain B05.10)</name>
    <name type="common">Noble rot fungus</name>
    <name type="synonym">Botrytis cinerea</name>
    <dbReference type="NCBI Taxonomy" id="332648"/>
    <lineage>
        <taxon>Eukaryota</taxon>
        <taxon>Fungi</taxon>
        <taxon>Dikarya</taxon>
        <taxon>Ascomycota</taxon>
        <taxon>Pezizomycotina</taxon>
        <taxon>Leotiomycetes</taxon>
        <taxon>Helotiales</taxon>
        <taxon>Sclerotiniaceae</taxon>
        <taxon>Botrytis</taxon>
    </lineage>
</organism>
<dbReference type="FunFam" id="1.25.40.430:FF:000003">
    <property type="entry name" value="Checkpoint serine/threonine-protein kinase BUB1"/>
    <property type="match status" value="1"/>
</dbReference>
<dbReference type="OrthoDB" id="248495at2759"/>
<dbReference type="SMR" id="A0A384JDU9"/>
<dbReference type="Gene3D" id="1.10.510.10">
    <property type="entry name" value="Transferase(Phosphotransferase) domain 1"/>
    <property type="match status" value="1"/>
</dbReference>
<feature type="compositionally biased region" description="Acidic residues" evidence="5">
    <location>
        <begin position="565"/>
        <end position="583"/>
    </location>
</feature>
<dbReference type="GO" id="GO:0007094">
    <property type="term" value="P:mitotic spindle assembly checkpoint signaling"/>
    <property type="evidence" value="ECO:0007669"/>
    <property type="project" value="InterPro"/>
</dbReference>
<dbReference type="InterPro" id="IPR012572">
    <property type="entry name" value="Mad3/Bub1_II"/>
</dbReference>
<dbReference type="GeneID" id="5435469"/>
<feature type="domain" description="BUB1 N-terminal" evidence="7">
    <location>
        <begin position="63"/>
        <end position="222"/>
    </location>
</feature>
<dbReference type="PROSITE" id="PS50011">
    <property type="entry name" value="PROTEIN_KINASE_DOM"/>
    <property type="match status" value="1"/>
</dbReference>
<dbReference type="InterPro" id="IPR000719">
    <property type="entry name" value="Prot_kinase_dom"/>
</dbReference>
<keyword evidence="3" id="KW-0995">Kinetochore</keyword>
<dbReference type="InterPro" id="IPR015661">
    <property type="entry name" value="Bub1/Mad3"/>
</dbReference>
<feature type="domain" description="Protein kinase" evidence="6">
    <location>
        <begin position="885"/>
        <end position="1197"/>
    </location>
</feature>
<dbReference type="VEuPathDB" id="FungiDB:Bcin03g08490"/>
<dbReference type="InterPro" id="IPR013212">
    <property type="entry name" value="Mad3/Bub1_I"/>
</dbReference>
<evidence type="ECO:0000313" key="9">
    <source>
        <dbReference type="Proteomes" id="UP000001798"/>
    </source>
</evidence>
<dbReference type="GO" id="GO:0005524">
    <property type="term" value="F:ATP binding"/>
    <property type="evidence" value="ECO:0007669"/>
    <property type="project" value="InterPro"/>
</dbReference>
<dbReference type="Pfam" id="PF08311">
    <property type="entry name" value="Mad3_BUB1_I"/>
    <property type="match status" value="1"/>
</dbReference>
<reference evidence="8 9" key="3">
    <citation type="journal article" date="2017" name="Mol. Plant Pathol.">
        <title>A gapless genome sequence of the fungus Botrytis cinerea.</title>
        <authorList>
            <person name="Van Kan J.A."/>
            <person name="Stassen J.H."/>
            <person name="Mosbach A."/>
            <person name="Van Der Lee T.A."/>
            <person name="Faino L."/>
            <person name="Farmer A.D."/>
            <person name="Papasotiriou D.G."/>
            <person name="Zhou S."/>
            <person name="Seidl M.F."/>
            <person name="Cottam E."/>
            <person name="Edel D."/>
            <person name="Hahn M."/>
            <person name="Schwartz D.C."/>
            <person name="Dietrich R.A."/>
            <person name="Widdison S."/>
            <person name="Scalliet G."/>
        </authorList>
    </citation>
    <scope>NUCLEOTIDE SEQUENCE [LARGE SCALE GENOMIC DNA]</scope>
    <source>
        <strain evidence="8 9">B05.10</strain>
    </source>
</reference>
<dbReference type="PROSITE" id="PS51489">
    <property type="entry name" value="BUB1_N"/>
    <property type="match status" value="1"/>
</dbReference>
<comment type="subcellular location">
    <subcellularLocation>
        <location evidence="1">Chromosome</location>
        <location evidence="1">Centromere</location>
        <location evidence="1">Kinetochore</location>
    </subcellularLocation>
</comment>
<dbReference type="Pfam" id="PF08171">
    <property type="entry name" value="Mad3_BUB1_II"/>
    <property type="match status" value="1"/>
</dbReference>
<dbReference type="SUPFAM" id="SSF56112">
    <property type="entry name" value="Protein kinase-like (PK-like)"/>
    <property type="match status" value="1"/>
</dbReference>
<evidence type="ECO:0000256" key="2">
    <source>
        <dbReference type="ARBA" id="ARBA00022454"/>
    </source>
</evidence>
<feature type="region of interest" description="Disordered" evidence="5">
    <location>
        <begin position="719"/>
        <end position="792"/>
    </location>
</feature>
<dbReference type="SMART" id="SM00220">
    <property type="entry name" value="S_TKc"/>
    <property type="match status" value="1"/>
</dbReference>
<feature type="compositionally biased region" description="Basic and acidic residues" evidence="5">
    <location>
        <begin position="296"/>
        <end position="306"/>
    </location>
</feature>
<evidence type="ECO:0000256" key="5">
    <source>
        <dbReference type="SAM" id="MobiDB-lite"/>
    </source>
</evidence>
<dbReference type="EMBL" id="CP009807">
    <property type="protein sequence ID" value="ATZ48660.1"/>
    <property type="molecule type" value="Genomic_DNA"/>
</dbReference>
<dbReference type="GO" id="GO:0032991">
    <property type="term" value="C:protein-containing complex"/>
    <property type="evidence" value="ECO:0007669"/>
    <property type="project" value="UniProtKB-ARBA"/>
</dbReference>
<dbReference type="KEGG" id="bfu:BCIN_03g08490"/>
<keyword evidence="9" id="KW-1185">Reference proteome</keyword>
<evidence type="ECO:0000259" key="6">
    <source>
        <dbReference type="PROSITE" id="PS50011"/>
    </source>
</evidence>
<dbReference type="GO" id="GO:0005634">
    <property type="term" value="C:nucleus"/>
    <property type="evidence" value="ECO:0007669"/>
    <property type="project" value="TreeGrafter"/>
</dbReference>
<dbReference type="PANTHER" id="PTHR14030">
    <property type="entry name" value="MITOTIC CHECKPOINT SERINE/THREONINE-PROTEIN KINASE BUB1"/>
    <property type="match status" value="1"/>
</dbReference>
<dbReference type="AlphaFoldDB" id="A0A384JDU9"/>
<dbReference type="Gene3D" id="1.25.40.430">
    <property type="match status" value="1"/>
</dbReference>
<feature type="compositionally biased region" description="Polar residues" evidence="5">
    <location>
        <begin position="734"/>
        <end position="750"/>
    </location>
</feature>
<feature type="region of interest" description="Disordered" evidence="5">
    <location>
        <begin position="837"/>
        <end position="878"/>
    </location>
</feature>
<dbReference type="GO" id="GO:0000776">
    <property type="term" value="C:kinetochore"/>
    <property type="evidence" value="ECO:0007669"/>
    <property type="project" value="UniProtKB-KW"/>
</dbReference>
<dbReference type="Proteomes" id="UP000001798">
    <property type="component" value="Chromosome 3"/>
</dbReference>
<feature type="compositionally biased region" description="Polar residues" evidence="5">
    <location>
        <begin position="589"/>
        <end position="602"/>
    </location>
</feature>
<dbReference type="PANTHER" id="PTHR14030:SF4">
    <property type="entry name" value="BUB1 KINASE, ISOFORM A-RELATED"/>
    <property type="match status" value="1"/>
</dbReference>
<reference evidence="8 9" key="2">
    <citation type="journal article" date="2012" name="Eukaryot. Cell">
        <title>Genome update of Botrytis cinerea strains B05.10 and T4.</title>
        <authorList>
            <person name="Staats M."/>
            <person name="van Kan J.A."/>
        </authorList>
    </citation>
    <scope>NUCLEOTIDE SEQUENCE [LARGE SCALE GENOMIC DNA]</scope>
    <source>
        <strain evidence="8 9">B05.10</strain>
    </source>
</reference>
<feature type="compositionally biased region" description="Low complexity" evidence="5">
    <location>
        <begin position="276"/>
        <end position="288"/>
    </location>
</feature>
<keyword evidence="4" id="KW-0137">Centromere</keyword>
<proteinExistence type="predicted"/>
<evidence type="ECO:0000313" key="8">
    <source>
        <dbReference type="EMBL" id="ATZ48660.1"/>
    </source>
</evidence>
<dbReference type="FunFam" id="1.10.510.10:FF:000734">
    <property type="entry name" value="Checkpoint protein kinase (SldA), putative"/>
    <property type="match status" value="1"/>
</dbReference>
<dbReference type="Pfam" id="PF00069">
    <property type="entry name" value="Pkinase"/>
    <property type="match status" value="1"/>
</dbReference>
<dbReference type="GO" id="GO:0004672">
    <property type="term" value="F:protein kinase activity"/>
    <property type="evidence" value="ECO:0007669"/>
    <property type="project" value="InterPro"/>
</dbReference>
<evidence type="ECO:0000256" key="4">
    <source>
        <dbReference type="ARBA" id="ARBA00023328"/>
    </source>
</evidence>
<dbReference type="InterPro" id="IPR008271">
    <property type="entry name" value="Ser/Thr_kinase_AS"/>
</dbReference>
<sequence length="1239" mass="138747">MSASGDLIDFDIIENQKENIQSLPQGRSARNLAKIFSPSPLQPLSTPTPSDTRNLNDAVREEFEEELANIGESDDPLDIYDRYVKWTLDAYPSAQATPNSQLAPLLERATKTFLNSPQYKNDPRYLKLWLSYIRFFSDTPRETFAFLARHSIGEGLALFYEEFAGWLEGADRWVQAEEVFQMGIDKEARPAPRLLRKFNEFQERFAARPESSNEPSSPALPTVRPALAAKIDPYAAVAPAPEDPQAPRPSAGVGGGSTTTKSGKQKLKIFSDDENGSAPAVSASPGAGWESIGSLADRKKENRIEPKPWVGETLKAGGKKSSTKIPIFKDESLKLPQITNPELQQVTINPRNGRSERIFVNLEAVYPSPDEIGTELSFEELRAAHRGWLDKSWDQELDVPSEPMSSEPAQDSNSNMGIETVTQQIPEKLVIARDSVFSDENRPEKFAIARDPVPTDENRPAKLVIARDPVYADENRPEKLVVARDSVYLDENGAKKEHNRETKHRRMKVKEVNKTQIISAKLSSPTGKKMKKRKASKEQTMTLHTKAATDEIYDIFNQPLKAASEEEEEEEEESDDDDEDMTDGDYTSGGESTMTGGLNGTSEAGDDDETTDVKSESEWTEFTAQRPVPDTDDEDGTIASTFTDGEDEEFEAIKVAIPRDVEEHDDLVTPISEDGPFRSTTSFVPIPPEDYDPPTHPYRDPAQVSQNRLPFMTPIVERTESSLGLPTIRDQKHYFNSTTSPSRGSGSKIQVFQDDDDDDDDEDSSPLREIVNEAKPIDRIPQPQLGKKKPLSNSTAFAKEIAPKGPIVHDSQCNPVDESIRQLIFEKLQPPLSSYEGFSQHDEARGQSAELKKYAKAASRAKGSSDRTSISAPPTLEFSGTDRQYTLKRELGAGAFAPVYLLESGTENSEQDENETPAVMGKGAFDHFNRKSLEALKMEDPPSAWEFYIMRQAKRRLGVSRPAESIIDVYEMHLYRDECYLIEEYRDQGTLLDIINISRADAKSPGGVMDELLVMFFTIELFRTIEALHSKGILHGDLKADNCLVRFDSLSDSDNWSPKYKRDGSEGWNKKGIALIDFGRGIDMKCFKPDVQFIADWKTGPQDCAEMRELRPWTYQIDYHGLAGIIHSMLFGKYIDTIAERPNDSIGGMGGGGLRKWKIKEGLKRYWQTEIWAGVFDILLNPQGYVDGEEGGKLPVLRGMRVMREEMEEWLEGNCEKGAGLLKGVKKLEDGVRERAKRR</sequence>
<feature type="compositionally biased region" description="Acidic residues" evidence="5">
    <location>
        <begin position="753"/>
        <end position="764"/>
    </location>
</feature>
<feature type="region of interest" description="Disordered" evidence="5">
    <location>
        <begin position="238"/>
        <end position="321"/>
    </location>
</feature>
<dbReference type="CDD" id="cd13981">
    <property type="entry name" value="STKc_Bub1_BubR1"/>
    <property type="match status" value="1"/>
</dbReference>
<gene>
    <name evidence="8" type="ORF">BCIN_03g08490</name>
</gene>
<dbReference type="RefSeq" id="XP_001554907.2">
    <property type="nucleotide sequence ID" value="XM_001554857.2"/>
</dbReference>
<dbReference type="GO" id="GO:0051754">
    <property type="term" value="P:meiotic sister chromatid cohesion, centromeric"/>
    <property type="evidence" value="ECO:0007669"/>
    <property type="project" value="TreeGrafter"/>
</dbReference>
<feature type="region of interest" description="Disordered" evidence="5">
    <location>
        <begin position="522"/>
        <end position="650"/>
    </location>
</feature>
<keyword evidence="2" id="KW-0158">Chromosome</keyword>
<feature type="compositionally biased region" description="Basic and acidic residues" evidence="5">
    <location>
        <begin position="839"/>
        <end position="853"/>
    </location>
</feature>
<dbReference type="PROSITE" id="PS00108">
    <property type="entry name" value="PROTEIN_KINASE_ST"/>
    <property type="match status" value="1"/>
</dbReference>
<reference evidence="8 9" key="1">
    <citation type="journal article" date="2011" name="PLoS Genet.">
        <title>Genomic analysis of the necrotrophic fungal pathogens Sclerotinia sclerotiorum and Botrytis cinerea.</title>
        <authorList>
            <person name="Amselem J."/>
            <person name="Cuomo C.A."/>
            <person name="van Kan J.A."/>
            <person name="Viaud M."/>
            <person name="Benito E.P."/>
            <person name="Couloux A."/>
            <person name="Coutinho P.M."/>
            <person name="de Vries R.P."/>
            <person name="Dyer P.S."/>
            <person name="Fillinger S."/>
            <person name="Fournier E."/>
            <person name="Gout L."/>
            <person name="Hahn M."/>
            <person name="Kohn L."/>
            <person name="Lapalu N."/>
            <person name="Plummer K.M."/>
            <person name="Pradier J.M."/>
            <person name="Quevillon E."/>
            <person name="Sharon A."/>
            <person name="Simon A."/>
            <person name="ten Have A."/>
            <person name="Tudzynski B."/>
            <person name="Tudzynski P."/>
            <person name="Wincker P."/>
            <person name="Andrew M."/>
            <person name="Anthouard V."/>
            <person name="Beever R.E."/>
            <person name="Beffa R."/>
            <person name="Benoit I."/>
            <person name="Bouzid O."/>
            <person name="Brault B."/>
            <person name="Chen Z."/>
            <person name="Choquer M."/>
            <person name="Collemare J."/>
            <person name="Cotton P."/>
            <person name="Danchin E.G."/>
            <person name="Da Silva C."/>
            <person name="Gautier A."/>
            <person name="Giraud C."/>
            <person name="Giraud T."/>
            <person name="Gonzalez C."/>
            <person name="Grossetete S."/>
            <person name="Guldener U."/>
            <person name="Henrissat B."/>
            <person name="Howlett B.J."/>
            <person name="Kodira C."/>
            <person name="Kretschmer M."/>
            <person name="Lappartient A."/>
            <person name="Leroch M."/>
            <person name="Levis C."/>
            <person name="Mauceli E."/>
            <person name="Neuveglise C."/>
            <person name="Oeser B."/>
            <person name="Pearson M."/>
            <person name="Poulain J."/>
            <person name="Poussereau N."/>
            <person name="Quesneville H."/>
            <person name="Rascle C."/>
            <person name="Schumacher J."/>
            <person name="Segurens B."/>
            <person name="Sexton A."/>
            <person name="Silva E."/>
            <person name="Sirven C."/>
            <person name="Soanes D.M."/>
            <person name="Talbot N.J."/>
            <person name="Templeton M."/>
            <person name="Yandava C."/>
            <person name="Yarden O."/>
            <person name="Zeng Q."/>
            <person name="Rollins J.A."/>
            <person name="Lebrun M.H."/>
            <person name="Dickman M."/>
        </authorList>
    </citation>
    <scope>NUCLEOTIDE SEQUENCE [LARGE SCALE GENOMIC DNA]</scope>
    <source>
        <strain evidence="8 9">B05.10</strain>
    </source>
</reference>
<dbReference type="SMART" id="SM00777">
    <property type="entry name" value="Mad3_BUB1_I"/>
    <property type="match status" value="1"/>
</dbReference>
<evidence type="ECO:0000259" key="7">
    <source>
        <dbReference type="PROSITE" id="PS51489"/>
    </source>
</evidence>
<protein>
    <submittedName>
        <fullName evidence="8">Uncharacterized protein</fullName>
    </submittedName>
</protein>